<name>A0ABN2G3K3_9ACTN</name>
<keyword evidence="2" id="KW-1185">Reference proteome</keyword>
<dbReference type="EMBL" id="BAAANF010000002">
    <property type="protein sequence ID" value="GAA1664778.1"/>
    <property type="molecule type" value="Genomic_DNA"/>
</dbReference>
<evidence type="ECO:0000313" key="1">
    <source>
        <dbReference type="EMBL" id="GAA1664778.1"/>
    </source>
</evidence>
<dbReference type="RefSeq" id="WP_344144348.1">
    <property type="nucleotide sequence ID" value="NZ_BAAANF010000002.1"/>
</dbReference>
<reference evidence="1 2" key="1">
    <citation type="journal article" date="2019" name="Int. J. Syst. Evol. Microbiol.">
        <title>The Global Catalogue of Microorganisms (GCM) 10K type strain sequencing project: providing services to taxonomists for standard genome sequencing and annotation.</title>
        <authorList>
            <consortium name="The Broad Institute Genomics Platform"/>
            <consortium name="The Broad Institute Genome Sequencing Center for Infectious Disease"/>
            <person name="Wu L."/>
            <person name="Ma J."/>
        </authorList>
    </citation>
    <scope>NUCLEOTIDE SEQUENCE [LARGE SCALE GENOMIC DNA]</scope>
    <source>
        <strain evidence="1 2">JCM 14307</strain>
    </source>
</reference>
<comment type="caution">
    <text evidence="1">The sequence shown here is derived from an EMBL/GenBank/DDBJ whole genome shotgun (WGS) entry which is preliminary data.</text>
</comment>
<evidence type="ECO:0000313" key="2">
    <source>
        <dbReference type="Proteomes" id="UP001500280"/>
    </source>
</evidence>
<sequence>MPELFLDSGAVTFLAEASDDARAIMAVFGSEDLWPPTVPSPVLIECLTGHPHKDALTHRFLKGCDIATSLTVPKARRAAMLRTMAGRGSAVDAALVALAEPGGFILTGDKHDLGALAANAVEVSIGVI</sequence>
<evidence type="ECO:0008006" key="3">
    <source>
        <dbReference type="Google" id="ProtNLM"/>
    </source>
</evidence>
<dbReference type="Proteomes" id="UP001500280">
    <property type="component" value="Unassembled WGS sequence"/>
</dbReference>
<proteinExistence type="predicted"/>
<accession>A0ABN2G3K3</accession>
<protein>
    <recommendedName>
        <fullName evidence="3">PIN domain-containing protein</fullName>
    </recommendedName>
</protein>
<gene>
    <name evidence="1" type="ORF">GCM10009745_03180</name>
</gene>
<organism evidence="1 2">
    <name type="scientific">Kribbella yunnanensis</name>
    <dbReference type="NCBI Taxonomy" id="190194"/>
    <lineage>
        <taxon>Bacteria</taxon>
        <taxon>Bacillati</taxon>
        <taxon>Actinomycetota</taxon>
        <taxon>Actinomycetes</taxon>
        <taxon>Propionibacteriales</taxon>
        <taxon>Kribbellaceae</taxon>
        <taxon>Kribbella</taxon>
    </lineage>
</organism>